<organism evidence="1">
    <name type="scientific">Gongylonema pulchrum</name>
    <dbReference type="NCBI Taxonomy" id="637853"/>
    <lineage>
        <taxon>Eukaryota</taxon>
        <taxon>Metazoa</taxon>
        <taxon>Ecdysozoa</taxon>
        <taxon>Nematoda</taxon>
        <taxon>Chromadorea</taxon>
        <taxon>Rhabditida</taxon>
        <taxon>Spirurina</taxon>
        <taxon>Spiruromorpha</taxon>
        <taxon>Spiruroidea</taxon>
        <taxon>Gongylonematidae</taxon>
        <taxon>Gongylonema</taxon>
    </lineage>
</organism>
<dbReference type="Gene3D" id="3.40.630.10">
    <property type="entry name" value="Zn peptidases"/>
    <property type="match status" value="1"/>
</dbReference>
<dbReference type="SUPFAM" id="SSF53187">
    <property type="entry name" value="Zn-dependent exopeptidases"/>
    <property type="match status" value="1"/>
</dbReference>
<dbReference type="AlphaFoldDB" id="A0A183DD22"/>
<evidence type="ECO:0000313" key="1">
    <source>
        <dbReference type="WBParaSite" id="GPUH_0000662201-mRNA-1"/>
    </source>
</evidence>
<protein>
    <submittedName>
        <fullName evidence="1">Mitochondrial import inner membrane translocase subunit Tim21</fullName>
    </submittedName>
</protein>
<proteinExistence type="predicted"/>
<reference evidence="1" key="1">
    <citation type="submission" date="2016-06" db="UniProtKB">
        <authorList>
            <consortium name="WormBaseParasite"/>
        </authorList>
    </citation>
    <scope>IDENTIFICATION</scope>
</reference>
<sequence length="117" mass="13055">LKTEGNMFGMSRDKYGAAVAAKETKPRLFTLATLTGHAVLTYGYMAAAMDNGPAHKDRTAEMIQDRGDAYGQPVEISRLHSEVRFYVLQNFGLSVVGNFKICYLLARKNNSFERNVM</sequence>
<dbReference type="WBParaSite" id="GPUH_0000662201-mRNA-1">
    <property type="protein sequence ID" value="GPUH_0000662201-mRNA-1"/>
    <property type="gene ID" value="GPUH_0000662201"/>
</dbReference>
<accession>A0A183DD22</accession>
<name>A0A183DD22_9BILA</name>